<accession>A0ABN5L0U0</accession>
<organism evidence="1 2">
    <name type="scientific">Streptomyces spongiicola</name>
    <dbReference type="NCBI Taxonomy" id="1690221"/>
    <lineage>
        <taxon>Bacteria</taxon>
        <taxon>Bacillati</taxon>
        <taxon>Actinomycetota</taxon>
        <taxon>Actinomycetes</taxon>
        <taxon>Kitasatosporales</taxon>
        <taxon>Streptomycetaceae</taxon>
        <taxon>Streptomyces</taxon>
    </lineage>
</organism>
<proteinExistence type="predicted"/>
<evidence type="ECO:0000313" key="1">
    <source>
        <dbReference type="EMBL" id="AWK12323.1"/>
    </source>
</evidence>
<dbReference type="EMBL" id="CP029254">
    <property type="protein sequence ID" value="AWK12323.1"/>
    <property type="molecule type" value="Genomic_DNA"/>
</dbReference>
<evidence type="ECO:0008006" key="3">
    <source>
        <dbReference type="Google" id="ProtNLM"/>
    </source>
</evidence>
<keyword evidence="2" id="KW-1185">Reference proteome</keyword>
<gene>
    <name evidence="1" type="ORF">DDQ41_29210</name>
</gene>
<name>A0ABN5L0U0_9ACTN</name>
<evidence type="ECO:0000313" key="2">
    <source>
        <dbReference type="Proteomes" id="UP000245051"/>
    </source>
</evidence>
<dbReference type="Proteomes" id="UP000245051">
    <property type="component" value="Chromosome"/>
</dbReference>
<sequence length="60" mass="6385">MGVERADLAGLRERFLARLDVVGNVTVVARELGVNRNTAFGCARRRTGTGASRRAATGLV</sequence>
<reference evidence="1 2" key="1">
    <citation type="submission" date="2018-05" db="EMBL/GenBank/DDBJ databases">
        <title>Complete genome sequence of the Type Strain of Streptomyces spongiicola HNM0071, the producer of staurosporine.</title>
        <authorList>
            <person name="Zhou S."/>
            <person name="Huang X."/>
        </authorList>
    </citation>
    <scope>NUCLEOTIDE SEQUENCE [LARGE SCALE GENOMIC DNA]</scope>
    <source>
        <strain evidence="1 2">HNM0071</strain>
    </source>
</reference>
<protein>
    <recommendedName>
        <fullName evidence="3">DNA binding HTH domain-containing protein</fullName>
    </recommendedName>
</protein>